<dbReference type="AlphaFoldDB" id="A0A840QPQ9"/>
<dbReference type="EMBL" id="JACHHB010000005">
    <property type="protein sequence ID" value="MBB5173328.1"/>
    <property type="molecule type" value="Genomic_DNA"/>
</dbReference>
<sequence length="129" mass="14966">MYPYYQQDPYLQQRALYGPTMPEQHPDMHLYDEMMMQDYRIPQSGVQPFRMPPQQGQQQPNQQAQMIKQEALNNVTPLVQQGVQEAQHTPIQHVMTKIAATAYLMGKGMDAESAYQLVHSWQTNQTNRG</sequence>
<accession>A0A840QPQ9</accession>
<dbReference type="Proteomes" id="UP000551878">
    <property type="component" value="Unassembled WGS sequence"/>
</dbReference>
<reference evidence="1 2" key="1">
    <citation type="submission" date="2020-08" db="EMBL/GenBank/DDBJ databases">
        <title>Genomic Encyclopedia of Type Strains, Phase IV (KMG-IV): sequencing the most valuable type-strain genomes for metagenomic binning, comparative biology and taxonomic classification.</title>
        <authorList>
            <person name="Goeker M."/>
        </authorList>
    </citation>
    <scope>NUCLEOTIDE SEQUENCE [LARGE SCALE GENOMIC DNA]</scope>
    <source>
        <strain evidence="1 2">DSM 24696</strain>
    </source>
</reference>
<keyword evidence="2" id="KW-1185">Reference proteome</keyword>
<dbReference type="RefSeq" id="WP_246421533.1">
    <property type="nucleotide sequence ID" value="NZ_JACHHB010000005.1"/>
</dbReference>
<proteinExistence type="predicted"/>
<comment type="caution">
    <text evidence="1">The sequence shown here is derived from an EMBL/GenBank/DDBJ whole genome shotgun (WGS) entry which is preliminary data.</text>
</comment>
<organism evidence="1 2">
    <name type="scientific">Texcoconibacillus texcoconensis</name>
    <dbReference type="NCBI Taxonomy" id="1095777"/>
    <lineage>
        <taxon>Bacteria</taxon>
        <taxon>Bacillati</taxon>
        <taxon>Bacillota</taxon>
        <taxon>Bacilli</taxon>
        <taxon>Bacillales</taxon>
        <taxon>Bacillaceae</taxon>
        <taxon>Texcoconibacillus</taxon>
    </lineage>
</organism>
<gene>
    <name evidence="1" type="ORF">HNQ41_001497</name>
</gene>
<name>A0A840QPQ9_9BACI</name>
<evidence type="ECO:0000313" key="2">
    <source>
        <dbReference type="Proteomes" id="UP000551878"/>
    </source>
</evidence>
<evidence type="ECO:0000313" key="1">
    <source>
        <dbReference type="EMBL" id="MBB5173328.1"/>
    </source>
</evidence>
<protein>
    <submittedName>
        <fullName evidence="1">Uncharacterized protein</fullName>
    </submittedName>
</protein>